<evidence type="ECO:0000256" key="5">
    <source>
        <dbReference type="ARBA" id="ARBA00022989"/>
    </source>
</evidence>
<evidence type="ECO:0000256" key="6">
    <source>
        <dbReference type="ARBA" id="ARBA00023136"/>
    </source>
</evidence>
<comment type="subcellular location">
    <subcellularLocation>
        <location evidence="1 7">Cell membrane</location>
        <topology evidence="1 7">Multi-pass membrane protein</topology>
    </subcellularLocation>
</comment>
<dbReference type="Proteomes" id="UP000199046">
    <property type="component" value="Unassembled WGS sequence"/>
</dbReference>
<feature type="domain" description="VTT" evidence="8">
    <location>
        <begin position="43"/>
        <end position="167"/>
    </location>
</feature>
<dbReference type="PANTHER" id="PTHR30353">
    <property type="entry name" value="INNER MEMBRANE PROTEIN DEDA-RELATED"/>
    <property type="match status" value="1"/>
</dbReference>
<dbReference type="PANTHER" id="PTHR30353:SF0">
    <property type="entry name" value="TRANSMEMBRANE PROTEIN"/>
    <property type="match status" value="1"/>
</dbReference>
<comment type="similarity">
    <text evidence="2 7">Belongs to the DedA family.</text>
</comment>
<proteinExistence type="inferred from homology"/>
<sequence>MLDFFLHLDQHLLSLVADHGVWVYALVFAVIFCETGLIIMPFLPGDSLLFITGAIAGSGHLNPWAAGAGIATAALLGDNLNYWIGRRYGTRLFNERSRWLRREHLARTEAFYAHHGGKMVMLARFVPLVRTFAPFVAGISHMPWIVFTGFSLMGALLWTGGLVSLGYFLGNVPFLRDHLEIIILGVAAVMLLPVLWRLVRRRTRDAL</sequence>
<keyword evidence="10" id="KW-1185">Reference proteome</keyword>
<keyword evidence="3 7" id="KW-1003">Cell membrane</keyword>
<dbReference type="GO" id="GO:0005886">
    <property type="term" value="C:plasma membrane"/>
    <property type="evidence" value="ECO:0007669"/>
    <property type="project" value="UniProtKB-SubCell"/>
</dbReference>
<evidence type="ECO:0000256" key="7">
    <source>
        <dbReference type="RuleBase" id="RU367016"/>
    </source>
</evidence>
<keyword evidence="5 7" id="KW-1133">Transmembrane helix</keyword>
<dbReference type="RefSeq" id="WP_090134676.1">
    <property type="nucleotide sequence ID" value="NZ_FOLY01000005.1"/>
</dbReference>
<evidence type="ECO:0000256" key="3">
    <source>
        <dbReference type="ARBA" id="ARBA00022475"/>
    </source>
</evidence>
<reference evidence="10" key="1">
    <citation type="submission" date="2016-10" db="EMBL/GenBank/DDBJ databases">
        <authorList>
            <person name="Varghese N."/>
            <person name="Submissions S."/>
        </authorList>
    </citation>
    <scope>NUCLEOTIDE SEQUENCE [LARGE SCALE GENOMIC DNA]</scope>
    <source>
        <strain evidence="10">DSM 23439</strain>
    </source>
</reference>
<evidence type="ECO:0000256" key="4">
    <source>
        <dbReference type="ARBA" id="ARBA00022692"/>
    </source>
</evidence>
<feature type="transmembrane region" description="Helical" evidence="7">
    <location>
        <begin position="63"/>
        <end position="84"/>
    </location>
</feature>
<dbReference type="EMBL" id="FOLY01000005">
    <property type="protein sequence ID" value="SFC74236.1"/>
    <property type="molecule type" value="Genomic_DNA"/>
</dbReference>
<dbReference type="AlphaFoldDB" id="A0A1I1LMR3"/>
<accession>A0A1I1LMR3</accession>
<protein>
    <submittedName>
        <fullName evidence="9">Membrane-associated protein</fullName>
    </submittedName>
</protein>
<dbReference type="Pfam" id="PF09335">
    <property type="entry name" value="VTT_dom"/>
    <property type="match status" value="1"/>
</dbReference>
<dbReference type="OrthoDB" id="9813426at2"/>
<keyword evidence="4 7" id="KW-0812">Transmembrane</keyword>
<dbReference type="InterPro" id="IPR032816">
    <property type="entry name" value="VTT_dom"/>
</dbReference>
<evidence type="ECO:0000256" key="1">
    <source>
        <dbReference type="ARBA" id="ARBA00004651"/>
    </source>
</evidence>
<feature type="transmembrane region" description="Helical" evidence="7">
    <location>
        <begin position="21"/>
        <end position="43"/>
    </location>
</feature>
<evidence type="ECO:0000313" key="10">
    <source>
        <dbReference type="Proteomes" id="UP000199046"/>
    </source>
</evidence>
<keyword evidence="6 7" id="KW-0472">Membrane</keyword>
<dbReference type="InterPro" id="IPR032818">
    <property type="entry name" value="DedA-like"/>
</dbReference>
<evidence type="ECO:0000313" key="9">
    <source>
        <dbReference type="EMBL" id="SFC74236.1"/>
    </source>
</evidence>
<evidence type="ECO:0000259" key="8">
    <source>
        <dbReference type="Pfam" id="PF09335"/>
    </source>
</evidence>
<evidence type="ECO:0000256" key="2">
    <source>
        <dbReference type="ARBA" id="ARBA00010792"/>
    </source>
</evidence>
<organism evidence="9 10">
    <name type="scientific">Kushneria avicenniae</name>
    <dbReference type="NCBI Taxonomy" id="402385"/>
    <lineage>
        <taxon>Bacteria</taxon>
        <taxon>Pseudomonadati</taxon>
        <taxon>Pseudomonadota</taxon>
        <taxon>Gammaproteobacteria</taxon>
        <taxon>Oceanospirillales</taxon>
        <taxon>Halomonadaceae</taxon>
        <taxon>Kushneria</taxon>
    </lineage>
</organism>
<name>A0A1I1LMR3_9GAMM</name>
<dbReference type="STRING" id="402385.SAMN05421848_2571"/>
<feature type="transmembrane region" description="Helical" evidence="7">
    <location>
        <begin position="181"/>
        <end position="199"/>
    </location>
</feature>
<gene>
    <name evidence="9" type="ORF">SAMN05421848_2571</name>
</gene>
<feature type="transmembrane region" description="Helical" evidence="7">
    <location>
        <begin position="144"/>
        <end position="169"/>
    </location>
</feature>